<accession>A0ACA8ZP04</accession>
<gene>
    <name evidence="1" type="ORF">AZO1586R_468</name>
</gene>
<dbReference type="EMBL" id="CAESAP020000101">
    <property type="protein sequence ID" value="CAB5496638.1"/>
    <property type="molecule type" value="Genomic_DNA"/>
</dbReference>
<protein>
    <submittedName>
        <fullName evidence="1">Uncharacterized protein</fullName>
    </submittedName>
</protein>
<evidence type="ECO:0000313" key="2">
    <source>
        <dbReference type="Proteomes" id="UP000635628"/>
    </source>
</evidence>
<name>A0ACA8ZP04_9GAMM</name>
<sequence length="215" mass="24814">MTVLRTDWMKKCEDKAVLLLEGNDDCNIIKKFRQDNNVRNNFGFCNCKSDSQVLSKLQALLRESDRPEVIGIILDADNDTNARYQEIIESKVGYFYKKLPDSMPETGLIHKENELPKLGIWIMPNNKDNGALEEFYLELATDINTDFIDKTIRQAEGENLTSFKPQHRNKAIMHTYFAWQDSPSAPLHSAINKIALDNNRDIAKAFKKWLTNLFN</sequence>
<proteinExistence type="predicted"/>
<comment type="caution">
    <text evidence="1">The sequence shown here is derived from an EMBL/GenBank/DDBJ whole genome shotgun (WGS) entry which is preliminary data.</text>
</comment>
<dbReference type="Proteomes" id="UP000635628">
    <property type="component" value="Unassembled WGS sequence"/>
</dbReference>
<reference evidence="1" key="1">
    <citation type="submission" date="2020-05" db="EMBL/GenBank/DDBJ databases">
        <authorList>
            <person name="Petersen J."/>
            <person name="Sayavedra L."/>
        </authorList>
    </citation>
    <scope>NUCLEOTIDE SEQUENCE</scope>
    <source>
        <strain evidence="1">B azoricus SOX Menez Gwen</strain>
    </source>
</reference>
<evidence type="ECO:0000313" key="1">
    <source>
        <dbReference type="EMBL" id="CAB5496638.1"/>
    </source>
</evidence>
<organism evidence="1 2">
    <name type="scientific">Bathymodiolus azoricus thioautotrophic gill symbiont</name>
    <dbReference type="NCBI Taxonomy" id="235205"/>
    <lineage>
        <taxon>Bacteria</taxon>
        <taxon>Pseudomonadati</taxon>
        <taxon>Pseudomonadota</taxon>
        <taxon>Gammaproteobacteria</taxon>
        <taxon>sulfur-oxidizing symbionts</taxon>
    </lineage>
</organism>
<keyword evidence="2" id="KW-1185">Reference proteome</keyword>